<dbReference type="Proteomes" id="UP000075886">
    <property type="component" value="Unassembled WGS sequence"/>
</dbReference>
<feature type="transmembrane region" description="Helical" evidence="1">
    <location>
        <begin position="24"/>
        <end position="48"/>
    </location>
</feature>
<dbReference type="AlphaFoldDB" id="A0A182QRA5"/>
<keyword evidence="1" id="KW-1133">Transmembrane helix</keyword>
<sequence length="152" mass="16784">MVCGAVPFTNVTRSGAVIAIECGWLVMLSAVVTSSTFVMSIMACGIVSGCERGHASIRLHQPSVSMFWRKTRITMPLHVIASIGMPRGRTRDQPDNIPKTDAERHRLLAVGPLCIGPFNRIINYLHFNLNHFESPRVQDPRLENKCSPSGDL</sequence>
<name>A0A182QRA5_9DIPT</name>
<evidence type="ECO:0000313" key="3">
    <source>
        <dbReference type="Proteomes" id="UP000075886"/>
    </source>
</evidence>
<evidence type="ECO:0000256" key="1">
    <source>
        <dbReference type="SAM" id="Phobius"/>
    </source>
</evidence>
<reference evidence="3" key="1">
    <citation type="submission" date="2014-01" db="EMBL/GenBank/DDBJ databases">
        <title>The Genome Sequence of Anopheles farauti FAR1 (V2).</title>
        <authorList>
            <consortium name="The Broad Institute Genomics Platform"/>
            <person name="Neafsey D.E."/>
            <person name="Besansky N."/>
            <person name="Howell P."/>
            <person name="Walton C."/>
            <person name="Young S.K."/>
            <person name="Zeng Q."/>
            <person name="Gargeya S."/>
            <person name="Fitzgerald M."/>
            <person name="Haas B."/>
            <person name="Abouelleil A."/>
            <person name="Allen A.W."/>
            <person name="Alvarado L."/>
            <person name="Arachchi H.M."/>
            <person name="Berlin A.M."/>
            <person name="Chapman S.B."/>
            <person name="Gainer-Dewar J."/>
            <person name="Goldberg J."/>
            <person name="Griggs A."/>
            <person name="Gujja S."/>
            <person name="Hansen M."/>
            <person name="Howarth C."/>
            <person name="Imamovic A."/>
            <person name="Ireland A."/>
            <person name="Larimer J."/>
            <person name="McCowan C."/>
            <person name="Murphy C."/>
            <person name="Pearson M."/>
            <person name="Poon T.W."/>
            <person name="Priest M."/>
            <person name="Roberts A."/>
            <person name="Saif S."/>
            <person name="Shea T."/>
            <person name="Sisk P."/>
            <person name="Sykes S."/>
            <person name="Wortman J."/>
            <person name="Nusbaum C."/>
            <person name="Birren B."/>
        </authorList>
    </citation>
    <scope>NUCLEOTIDE SEQUENCE [LARGE SCALE GENOMIC DNA]</scope>
    <source>
        <strain evidence="3">FAR1</strain>
    </source>
</reference>
<dbReference type="EMBL" id="AXCN02002065">
    <property type="status" value="NOT_ANNOTATED_CDS"/>
    <property type="molecule type" value="Genomic_DNA"/>
</dbReference>
<accession>A0A182QRA5</accession>
<keyword evidence="3" id="KW-1185">Reference proteome</keyword>
<keyword evidence="1" id="KW-0472">Membrane</keyword>
<dbReference type="EnsemblMetazoa" id="AFAF015301-RA">
    <property type="protein sequence ID" value="AFAF015301-PA"/>
    <property type="gene ID" value="AFAF015301"/>
</dbReference>
<organism evidence="2 3">
    <name type="scientific">Anopheles farauti</name>
    <dbReference type="NCBI Taxonomy" id="69004"/>
    <lineage>
        <taxon>Eukaryota</taxon>
        <taxon>Metazoa</taxon>
        <taxon>Ecdysozoa</taxon>
        <taxon>Arthropoda</taxon>
        <taxon>Hexapoda</taxon>
        <taxon>Insecta</taxon>
        <taxon>Pterygota</taxon>
        <taxon>Neoptera</taxon>
        <taxon>Endopterygota</taxon>
        <taxon>Diptera</taxon>
        <taxon>Nematocera</taxon>
        <taxon>Culicoidea</taxon>
        <taxon>Culicidae</taxon>
        <taxon>Anophelinae</taxon>
        <taxon>Anopheles</taxon>
    </lineage>
</organism>
<dbReference type="VEuPathDB" id="VectorBase:AFAF015301"/>
<protein>
    <submittedName>
        <fullName evidence="2">Uncharacterized protein</fullName>
    </submittedName>
</protein>
<proteinExistence type="predicted"/>
<reference evidence="2" key="2">
    <citation type="submission" date="2020-05" db="UniProtKB">
        <authorList>
            <consortium name="EnsemblMetazoa"/>
        </authorList>
    </citation>
    <scope>IDENTIFICATION</scope>
    <source>
        <strain evidence="2">FAR1</strain>
    </source>
</reference>
<evidence type="ECO:0000313" key="2">
    <source>
        <dbReference type="EnsemblMetazoa" id="AFAF015301-PA"/>
    </source>
</evidence>
<keyword evidence="1" id="KW-0812">Transmembrane</keyword>